<dbReference type="Gene3D" id="3.50.50.60">
    <property type="entry name" value="FAD/NAD(P)-binding domain"/>
    <property type="match status" value="2"/>
</dbReference>
<dbReference type="InterPro" id="IPR036188">
    <property type="entry name" value="FAD/NAD-bd_sf"/>
</dbReference>
<organism evidence="2 3">
    <name type="scientific">Pseudomonas syringae pv. actinidiae</name>
    <dbReference type="NCBI Taxonomy" id="103796"/>
    <lineage>
        <taxon>Bacteria</taxon>
        <taxon>Pseudomonadati</taxon>
        <taxon>Pseudomonadota</taxon>
        <taxon>Gammaproteobacteria</taxon>
        <taxon>Pseudomonadales</taxon>
        <taxon>Pseudomonadaceae</taxon>
        <taxon>Pseudomonas</taxon>
        <taxon>Pseudomonas syringae</taxon>
    </lineage>
</organism>
<dbReference type="Gene3D" id="3.30.9.40">
    <property type="match status" value="1"/>
</dbReference>
<evidence type="ECO:0000259" key="1">
    <source>
        <dbReference type="Pfam" id="PF17885"/>
    </source>
</evidence>
<proteinExistence type="predicted"/>
<dbReference type="Proteomes" id="UP000273140">
    <property type="component" value="Unassembled WGS sequence"/>
</dbReference>
<evidence type="ECO:0000313" key="3">
    <source>
        <dbReference type="Proteomes" id="UP000273140"/>
    </source>
</evidence>
<gene>
    <name evidence="2" type="ORF">ALQ07_100639</name>
</gene>
<feature type="domain" description="Styrene monooxygenase StyA putative substrate binding" evidence="1">
    <location>
        <begin position="207"/>
        <end position="314"/>
    </location>
</feature>
<protein>
    <submittedName>
        <fullName evidence="2">Putative oxygenase subunit</fullName>
    </submittedName>
</protein>
<comment type="caution">
    <text evidence="2">The sequence shown here is derived from an EMBL/GenBank/DDBJ whole genome shotgun (WGS) entry which is preliminary data.</text>
</comment>
<dbReference type="AlphaFoldDB" id="A0A3M4K7K3"/>
<reference evidence="2 3" key="1">
    <citation type="submission" date="2018-08" db="EMBL/GenBank/DDBJ databases">
        <title>Recombination of ecologically and evolutionarily significant loci maintains genetic cohesion in the Pseudomonas syringae species complex.</title>
        <authorList>
            <person name="Dillon M."/>
            <person name="Thakur S."/>
            <person name="Almeida R.N.D."/>
            <person name="Weir B.S."/>
            <person name="Guttman D.S."/>
        </authorList>
    </citation>
    <scope>NUCLEOTIDE SEQUENCE [LARGE SCALE GENOMIC DNA]</scope>
    <source>
        <strain evidence="2 3">ICMP 19074</strain>
    </source>
</reference>
<accession>A0A3M4K7K3</accession>
<evidence type="ECO:0000313" key="2">
    <source>
        <dbReference type="EMBL" id="RMQ25290.1"/>
    </source>
</evidence>
<dbReference type="InterPro" id="IPR041654">
    <property type="entry name" value="StyA_sbd"/>
</dbReference>
<dbReference type="SUPFAM" id="SSF51905">
    <property type="entry name" value="FAD/NAD(P)-binding domain"/>
    <property type="match status" value="1"/>
</dbReference>
<sequence>MSPAPTTPWTAAIRRWGRNRTCLPSRALPSDGARWTCSFFKRLNPGATRLPTHNNRNTLMRRIAIVGAGQAGLQLALGLLAEGYHVTLTTNRTGEQIRNGKVMSSQCMFNTSLQTERDLGLNFWEQQCPAVEGIGLTVPHPELPGEQLFSWSARLDRYAQSVDQRVKMPVWMDEFVKRGGDLVIDDVGIDELEALSLSHDLVLLAAGKGEVVNQFAKDPERTLFSQPQRALALTYVKGMTPSSPFSRVAFNLIPGVGEYFVFPSLTTSGPCEIMVFEGIPGGPLDCWQDIKTPEAHLQKSLEIVRQYLPWEAERCNNLSLTDDQGFLSGRFTPMVRRPVLTLPSGRQVLGMADALVVNDPITGQGSNNAAKCSKVYLQSVLDHGDQAFDQQWMEQTFEQYWSYARHVVEWTNSMLMPPPQHLLELLGAASQSQPLASAITNAFDDPRQFAPWWFDAEQCQAFIQKNNKQAA</sequence>
<dbReference type="EMBL" id="RBRB01000387">
    <property type="protein sequence ID" value="RMQ25290.1"/>
    <property type="molecule type" value="Genomic_DNA"/>
</dbReference>
<name>A0A3M4K7K3_PSESF</name>
<dbReference type="Pfam" id="PF17885">
    <property type="entry name" value="Smoa_sbd"/>
    <property type="match status" value="1"/>
</dbReference>